<dbReference type="Gene3D" id="3.90.1150.10">
    <property type="entry name" value="Aspartate Aminotransferase, domain 1"/>
    <property type="match status" value="1"/>
</dbReference>
<dbReference type="EMBL" id="JNSL01000065">
    <property type="protein sequence ID" value="KGA17253.1"/>
    <property type="molecule type" value="Genomic_DNA"/>
</dbReference>
<dbReference type="SUPFAM" id="SSF53383">
    <property type="entry name" value="PLP-dependent transferases"/>
    <property type="match status" value="1"/>
</dbReference>
<evidence type="ECO:0000256" key="1">
    <source>
        <dbReference type="ARBA" id="ARBA00022898"/>
    </source>
</evidence>
<reference evidence="3" key="1">
    <citation type="submission" date="2014-06" db="EMBL/GenBank/DDBJ databases">
        <title>Key roles for freshwater Actinobacteria revealed by deep metagenomic sequencing.</title>
        <authorList>
            <person name="Ghai R."/>
            <person name="Mizuno C.M."/>
            <person name="Picazo A."/>
            <person name="Camacho A."/>
            <person name="Rodriguez-Valera F."/>
        </authorList>
    </citation>
    <scope>NUCLEOTIDE SEQUENCE</scope>
</reference>
<dbReference type="InterPro" id="IPR015421">
    <property type="entry name" value="PyrdxlP-dep_Trfase_major"/>
</dbReference>
<proteinExistence type="predicted"/>
<protein>
    <recommendedName>
        <fullName evidence="2">Aminotransferase class V domain-containing protein</fullName>
    </recommendedName>
</protein>
<accession>A0A094SG37</accession>
<dbReference type="AlphaFoldDB" id="A0A094SG37"/>
<dbReference type="InterPro" id="IPR015422">
    <property type="entry name" value="PyrdxlP-dep_Trfase_small"/>
</dbReference>
<comment type="caution">
    <text evidence="3">The sequence shown here is derived from an EMBL/GenBank/DDBJ whole genome shotgun (WGS) entry which is preliminary data.</text>
</comment>
<dbReference type="Pfam" id="PF00266">
    <property type="entry name" value="Aminotran_5"/>
    <property type="match status" value="1"/>
</dbReference>
<keyword evidence="1" id="KW-0663">Pyridoxal phosphate</keyword>
<name>A0A094SG37_9ZZZZ</name>
<gene>
    <name evidence="3" type="ORF">GM51_10815</name>
</gene>
<dbReference type="InterPro" id="IPR000192">
    <property type="entry name" value="Aminotrans_V_dom"/>
</dbReference>
<sequence length="382" mass="42584">MTTFDLVEAKSEWSLDPDVHHLNHGSYGALPRVVYAEQKRWQEEVHRNPVGFYARVSRPAVADARGKIAKFLGQEADQIVLVRNTTEAATTTMRGFPFKSGDEVIVLDHEYGAITYAVKRGLEPAGGKVVELPVPRLTADEEVVKIVEAAINAKTVMLVVDHVTSGTARTFPIFELSALCKKHGIAITVDASHAPGNFDTDLDALDADFWFGNLHKWVSAPQGAGVFRIAPRWQGIVQSLVVSWNEFEPYPLQFDMLGTVDLSPWLAAPRAIEFYETFGWDRVRKAHQQRMRYGRDLVMAELGVGTDELREENLPMGVVPIHNMQGGVDGLIALGRKLSSEYKIEVPTTIFGDKYFFRISGHLYNTPADYEALAMAVRKELT</sequence>
<dbReference type="Gene3D" id="3.40.640.10">
    <property type="entry name" value="Type I PLP-dependent aspartate aminotransferase-like (Major domain)"/>
    <property type="match status" value="1"/>
</dbReference>
<dbReference type="PANTHER" id="PTHR43092:SF2">
    <property type="entry name" value="HERCYNYLCYSTEINE SULFOXIDE LYASE"/>
    <property type="match status" value="1"/>
</dbReference>
<organism evidence="3">
    <name type="scientific">freshwater metagenome</name>
    <dbReference type="NCBI Taxonomy" id="449393"/>
    <lineage>
        <taxon>unclassified sequences</taxon>
        <taxon>metagenomes</taxon>
        <taxon>ecological metagenomes</taxon>
    </lineage>
</organism>
<dbReference type="PANTHER" id="PTHR43092">
    <property type="entry name" value="L-CYSTEINE DESULFHYDRASE"/>
    <property type="match status" value="1"/>
</dbReference>
<dbReference type="InterPro" id="IPR015424">
    <property type="entry name" value="PyrdxlP-dep_Trfase"/>
</dbReference>
<evidence type="ECO:0000259" key="2">
    <source>
        <dbReference type="Pfam" id="PF00266"/>
    </source>
</evidence>
<feature type="domain" description="Aminotransferase class V" evidence="2">
    <location>
        <begin position="32"/>
        <end position="299"/>
    </location>
</feature>
<evidence type="ECO:0000313" key="3">
    <source>
        <dbReference type="EMBL" id="KGA17253.1"/>
    </source>
</evidence>